<evidence type="ECO:0000313" key="3">
    <source>
        <dbReference type="Proteomes" id="UP000297983"/>
    </source>
</evidence>
<keyword evidence="3" id="KW-1185">Reference proteome</keyword>
<organism evidence="2 3">
    <name type="scientific">Cryobacterium gelidum</name>
    <dbReference type="NCBI Taxonomy" id="1259164"/>
    <lineage>
        <taxon>Bacteria</taxon>
        <taxon>Bacillati</taxon>
        <taxon>Actinomycetota</taxon>
        <taxon>Actinomycetes</taxon>
        <taxon>Micrococcales</taxon>
        <taxon>Microbacteriaceae</taxon>
        <taxon>Cryobacterium</taxon>
    </lineage>
</organism>
<reference evidence="2 3" key="1">
    <citation type="submission" date="2019-03" db="EMBL/GenBank/DDBJ databases">
        <title>Genomics of glacier-inhabiting Cryobacterium strains.</title>
        <authorList>
            <person name="Liu Q."/>
            <person name="Xin Y.-H."/>
        </authorList>
    </citation>
    <scope>NUCLEOTIDE SEQUENCE [LARGE SCALE GENOMIC DNA]</scope>
    <source>
        <strain evidence="2 3">Hz16</strain>
    </source>
</reference>
<evidence type="ECO:0000256" key="1">
    <source>
        <dbReference type="SAM" id="Phobius"/>
    </source>
</evidence>
<feature type="transmembrane region" description="Helical" evidence="1">
    <location>
        <begin position="17"/>
        <end position="41"/>
    </location>
</feature>
<proteinExistence type="predicted"/>
<keyword evidence="1" id="KW-0812">Transmembrane</keyword>
<accession>A0A4R9AVY0</accession>
<feature type="transmembrane region" description="Helical" evidence="1">
    <location>
        <begin position="96"/>
        <end position="113"/>
    </location>
</feature>
<protein>
    <submittedName>
        <fullName evidence="2">Uncharacterized protein</fullName>
    </submittedName>
</protein>
<dbReference type="EMBL" id="SOHL01000015">
    <property type="protein sequence ID" value="TFD70920.1"/>
    <property type="molecule type" value="Genomic_DNA"/>
</dbReference>
<feature type="transmembrane region" description="Helical" evidence="1">
    <location>
        <begin position="53"/>
        <end position="76"/>
    </location>
</feature>
<gene>
    <name evidence="2" type="ORF">E3T50_10220</name>
</gene>
<sequence length="115" mass="11456">MTTGRVTPTGNGRLSSWAVASMSAYLAAVAGLAATVSVMRASGVGAGTGASEALILLMVVLTLPLSTAHYVVGALGSSHGSGPGEFAIGALSVNAALNYLGFFLLAVINTAVFRW</sequence>
<keyword evidence="1" id="KW-1133">Transmembrane helix</keyword>
<dbReference type="AlphaFoldDB" id="A0A4R9AVY0"/>
<name>A0A4R9AVY0_9MICO</name>
<dbReference type="RefSeq" id="WP_134551720.1">
    <property type="nucleotide sequence ID" value="NZ_SOHL01000015.1"/>
</dbReference>
<keyword evidence="1" id="KW-0472">Membrane</keyword>
<comment type="caution">
    <text evidence="2">The sequence shown here is derived from an EMBL/GenBank/DDBJ whole genome shotgun (WGS) entry which is preliminary data.</text>
</comment>
<evidence type="ECO:0000313" key="2">
    <source>
        <dbReference type="EMBL" id="TFD70920.1"/>
    </source>
</evidence>
<dbReference type="Proteomes" id="UP000297983">
    <property type="component" value="Unassembled WGS sequence"/>
</dbReference>